<dbReference type="GO" id="GO:0006508">
    <property type="term" value="P:proteolysis"/>
    <property type="evidence" value="ECO:0007669"/>
    <property type="project" value="UniProtKB-KW"/>
</dbReference>
<name>A0ABT6M899_9NOCA</name>
<gene>
    <name evidence="2" type="ORF">M2280_001692</name>
</gene>
<dbReference type="EMBL" id="JARXVC010000003">
    <property type="protein sequence ID" value="MDH6280480.1"/>
    <property type="molecule type" value="Genomic_DNA"/>
</dbReference>
<keyword evidence="2" id="KW-0645">Protease</keyword>
<dbReference type="GO" id="GO:0008233">
    <property type="term" value="F:peptidase activity"/>
    <property type="evidence" value="ECO:0007669"/>
    <property type="project" value="UniProtKB-KW"/>
</dbReference>
<evidence type="ECO:0000256" key="1">
    <source>
        <dbReference type="SAM" id="Phobius"/>
    </source>
</evidence>
<protein>
    <submittedName>
        <fullName evidence="2">Membrane protein implicated in regulation of membrane protease activity</fullName>
    </submittedName>
</protein>
<keyword evidence="3" id="KW-1185">Reference proteome</keyword>
<sequence>MATAFIVCLAMGLVGIVGVLIVGEAGADLGETGSDGLPFLSLTTLATALLGFGAGGGAVTALGGEAWVAGVAAVGAAAVLVVLTRGLLVPYLLRQQSNSQISRLSYIGLTGTVTIPISPDGWGEIAFVDADGNRVRSRAVTTEPAVLPTGTPVYISDAFDDEHLHVVSIPDSSTTNNALPETN</sequence>
<organism evidence="2 3">
    <name type="scientific">Prescottella agglutinans</name>
    <dbReference type="NCBI Taxonomy" id="1644129"/>
    <lineage>
        <taxon>Bacteria</taxon>
        <taxon>Bacillati</taxon>
        <taxon>Actinomycetota</taxon>
        <taxon>Actinomycetes</taxon>
        <taxon>Mycobacteriales</taxon>
        <taxon>Nocardiaceae</taxon>
        <taxon>Prescottella</taxon>
    </lineage>
</organism>
<proteinExistence type="predicted"/>
<keyword evidence="1" id="KW-0472">Membrane</keyword>
<evidence type="ECO:0000313" key="3">
    <source>
        <dbReference type="Proteomes" id="UP001160334"/>
    </source>
</evidence>
<feature type="transmembrane region" description="Helical" evidence="1">
    <location>
        <begin position="37"/>
        <end position="59"/>
    </location>
</feature>
<keyword evidence="1" id="KW-1133">Transmembrane helix</keyword>
<dbReference type="Proteomes" id="UP001160334">
    <property type="component" value="Unassembled WGS sequence"/>
</dbReference>
<keyword evidence="1" id="KW-0812">Transmembrane</keyword>
<dbReference type="InterPro" id="IPR012340">
    <property type="entry name" value="NA-bd_OB-fold"/>
</dbReference>
<evidence type="ECO:0000313" key="2">
    <source>
        <dbReference type="EMBL" id="MDH6280480.1"/>
    </source>
</evidence>
<dbReference type="Gene3D" id="2.40.50.140">
    <property type="entry name" value="Nucleic acid-binding proteins"/>
    <property type="match status" value="1"/>
</dbReference>
<reference evidence="2 3" key="1">
    <citation type="submission" date="2023-04" db="EMBL/GenBank/DDBJ databases">
        <title>Forest soil microbial communities from Buena Vista Peninsula, Colon Province, Panama.</title>
        <authorList>
            <person name="Bouskill N."/>
        </authorList>
    </citation>
    <scope>NUCLEOTIDE SEQUENCE [LARGE SCALE GENOMIC DNA]</scope>
    <source>
        <strain evidence="2 3">CFH S0262</strain>
    </source>
</reference>
<accession>A0ABT6M899</accession>
<comment type="caution">
    <text evidence="2">The sequence shown here is derived from an EMBL/GenBank/DDBJ whole genome shotgun (WGS) entry which is preliminary data.</text>
</comment>
<feature type="transmembrane region" description="Helical" evidence="1">
    <location>
        <begin position="66"/>
        <end position="93"/>
    </location>
</feature>
<keyword evidence="2" id="KW-0378">Hydrolase</keyword>